<evidence type="ECO:0000313" key="1">
    <source>
        <dbReference type="EMBL" id="KAK7048980.1"/>
    </source>
</evidence>
<proteinExistence type="predicted"/>
<keyword evidence="2" id="KW-1185">Reference proteome</keyword>
<dbReference type="EMBL" id="JAWWNJ010000009">
    <property type="protein sequence ID" value="KAK7048980.1"/>
    <property type="molecule type" value="Genomic_DNA"/>
</dbReference>
<organism evidence="1 2">
    <name type="scientific">Favolaschia claudopus</name>
    <dbReference type="NCBI Taxonomy" id="2862362"/>
    <lineage>
        <taxon>Eukaryota</taxon>
        <taxon>Fungi</taxon>
        <taxon>Dikarya</taxon>
        <taxon>Basidiomycota</taxon>
        <taxon>Agaricomycotina</taxon>
        <taxon>Agaricomycetes</taxon>
        <taxon>Agaricomycetidae</taxon>
        <taxon>Agaricales</taxon>
        <taxon>Marasmiineae</taxon>
        <taxon>Mycenaceae</taxon>
        <taxon>Favolaschia</taxon>
    </lineage>
</organism>
<gene>
    <name evidence="1" type="ORF">R3P38DRAFT_3257534</name>
</gene>
<dbReference type="AlphaFoldDB" id="A0AAW0DEW9"/>
<reference evidence="1 2" key="1">
    <citation type="journal article" date="2024" name="J Genomics">
        <title>Draft genome sequencing and assembly of Favolaschia claudopus CIRM-BRFM 2984 isolated from oak limbs.</title>
        <authorList>
            <person name="Navarro D."/>
            <person name="Drula E."/>
            <person name="Chaduli D."/>
            <person name="Cazenave R."/>
            <person name="Ahrendt S."/>
            <person name="Wang J."/>
            <person name="Lipzen A."/>
            <person name="Daum C."/>
            <person name="Barry K."/>
            <person name="Grigoriev I.V."/>
            <person name="Favel A."/>
            <person name="Rosso M.N."/>
            <person name="Martin F."/>
        </authorList>
    </citation>
    <scope>NUCLEOTIDE SEQUENCE [LARGE SCALE GENOMIC DNA]</scope>
    <source>
        <strain evidence="1 2">CIRM-BRFM 2984</strain>
    </source>
</reference>
<accession>A0AAW0DEW9</accession>
<protein>
    <recommendedName>
        <fullName evidence="3">F-box domain-containing protein</fullName>
    </recommendedName>
</protein>
<name>A0AAW0DEW9_9AGAR</name>
<sequence length="132" mass="14882">MSKTLIISTLREEISELSSAIDAQQAILHDLLTRRGKARYKLNCYFDPMARLPLEIQSHVLLSVDSDNSSPKPCPKSPPMVFLGVCRLWRDIAVSTPKLWAKLRMDSLPRGPNYSELCGLWLKRGTEPSLVC</sequence>
<comment type="caution">
    <text evidence="1">The sequence shown here is derived from an EMBL/GenBank/DDBJ whole genome shotgun (WGS) entry which is preliminary data.</text>
</comment>
<dbReference type="Proteomes" id="UP001362999">
    <property type="component" value="Unassembled WGS sequence"/>
</dbReference>
<evidence type="ECO:0000313" key="2">
    <source>
        <dbReference type="Proteomes" id="UP001362999"/>
    </source>
</evidence>
<evidence type="ECO:0008006" key="3">
    <source>
        <dbReference type="Google" id="ProtNLM"/>
    </source>
</evidence>